<evidence type="ECO:0000256" key="2">
    <source>
        <dbReference type="ARBA" id="ARBA00010990"/>
    </source>
</evidence>
<dbReference type="InterPro" id="IPR050559">
    <property type="entry name" value="P-Pant_transferase_sf"/>
</dbReference>
<dbReference type="KEGG" id="plut:EI981_02790"/>
<feature type="domain" description="4'-phosphopantetheinyl transferase N-terminal" evidence="8">
    <location>
        <begin position="17"/>
        <end position="99"/>
    </location>
</feature>
<dbReference type="Pfam" id="PF22624">
    <property type="entry name" value="AASDHPPT_N"/>
    <property type="match status" value="1"/>
</dbReference>
<keyword evidence="3 9" id="KW-0808">Transferase</keyword>
<dbReference type="Proteomes" id="UP000270678">
    <property type="component" value="Chromosome"/>
</dbReference>
<evidence type="ECO:0000256" key="5">
    <source>
        <dbReference type="ARBA" id="ARBA00022842"/>
    </source>
</evidence>
<dbReference type="GO" id="GO:0006633">
    <property type="term" value="P:fatty acid biosynthetic process"/>
    <property type="evidence" value="ECO:0007669"/>
    <property type="project" value="InterPro"/>
</dbReference>
<dbReference type="AlphaFoldDB" id="A0A3Q9I623"/>
<sequence>MLEIYMTPLQHNMNPLHFENLLRLLPLPKQDKIRKFARREDAYRSLIADILSRWLICDYLGIANEELQIMQNAYGKPILQGNEGLHFNHSHSGQWIVSAISNAPVGIDIEQMSDIDLGIADRFFSKQEVRDLREIPLEVRSDYFFELWTMKESYIKAEGRGLSLPLSSFTVSKQHGHIQLDTENSFQRCFFKQYTPDPLHKMAVCAQSADFPEQPRFIDFDELYRRFMRVNTTTQ</sequence>
<organism evidence="9 10">
    <name type="scientific">Paenibacillus lutimineralis</name>
    <dbReference type="NCBI Taxonomy" id="2707005"/>
    <lineage>
        <taxon>Bacteria</taxon>
        <taxon>Bacillati</taxon>
        <taxon>Bacillota</taxon>
        <taxon>Bacilli</taxon>
        <taxon>Bacillales</taxon>
        <taxon>Paenibacillaceae</taxon>
        <taxon>Paenibacillus</taxon>
    </lineage>
</organism>
<keyword evidence="10" id="KW-1185">Reference proteome</keyword>
<evidence type="ECO:0000256" key="1">
    <source>
        <dbReference type="ARBA" id="ARBA00001946"/>
    </source>
</evidence>
<gene>
    <name evidence="9" type="ORF">EI981_02790</name>
</gene>
<keyword evidence="6" id="KW-0045">Antibiotic biosynthesis</keyword>
<dbReference type="GO" id="GO:0005829">
    <property type="term" value="C:cytosol"/>
    <property type="evidence" value="ECO:0007669"/>
    <property type="project" value="TreeGrafter"/>
</dbReference>
<dbReference type="InterPro" id="IPR008278">
    <property type="entry name" value="4-PPantetheinyl_Trfase_dom"/>
</dbReference>
<dbReference type="PANTHER" id="PTHR12215:SF10">
    <property type="entry name" value="L-AMINOADIPATE-SEMIALDEHYDE DEHYDROGENASE-PHOSPHOPANTETHEINYL TRANSFERASE"/>
    <property type="match status" value="1"/>
</dbReference>
<dbReference type="GO" id="GO:0019878">
    <property type="term" value="P:lysine biosynthetic process via aminoadipic acid"/>
    <property type="evidence" value="ECO:0007669"/>
    <property type="project" value="TreeGrafter"/>
</dbReference>
<dbReference type="Gene3D" id="3.90.470.20">
    <property type="entry name" value="4'-phosphopantetheinyl transferase domain"/>
    <property type="match status" value="2"/>
</dbReference>
<dbReference type="RefSeq" id="WP_126995243.1">
    <property type="nucleotide sequence ID" value="NZ_CP034346.1"/>
</dbReference>
<accession>A0A3Q9I623</accession>
<dbReference type="InterPro" id="IPR004568">
    <property type="entry name" value="Ppantetheine-prot_Trfase_dom"/>
</dbReference>
<name>A0A3Q9I623_9BACL</name>
<evidence type="ECO:0000259" key="8">
    <source>
        <dbReference type="Pfam" id="PF22624"/>
    </source>
</evidence>
<dbReference type="GO" id="GO:0000287">
    <property type="term" value="F:magnesium ion binding"/>
    <property type="evidence" value="ECO:0007669"/>
    <property type="project" value="InterPro"/>
</dbReference>
<dbReference type="Pfam" id="PF01648">
    <property type="entry name" value="ACPS"/>
    <property type="match status" value="1"/>
</dbReference>
<feature type="domain" description="4'-phosphopantetheinyl transferase" evidence="7">
    <location>
        <begin position="104"/>
        <end position="181"/>
    </location>
</feature>
<dbReference type="NCBIfam" id="TIGR00556">
    <property type="entry name" value="pantethn_trn"/>
    <property type="match status" value="1"/>
</dbReference>
<dbReference type="InterPro" id="IPR037143">
    <property type="entry name" value="4-PPantetheinyl_Trfase_dom_sf"/>
</dbReference>
<evidence type="ECO:0000256" key="6">
    <source>
        <dbReference type="ARBA" id="ARBA00023194"/>
    </source>
</evidence>
<keyword evidence="5" id="KW-0460">Magnesium</keyword>
<dbReference type="OrthoDB" id="9808281at2"/>
<keyword evidence="4" id="KW-0479">Metal-binding</keyword>
<comment type="similarity">
    <text evidence="2">Belongs to the P-Pant transferase superfamily. Gsp/Sfp/HetI/AcpT family.</text>
</comment>
<evidence type="ECO:0000256" key="3">
    <source>
        <dbReference type="ARBA" id="ARBA00022679"/>
    </source>
</evidence>
<evidence type="ECO:0000259" key="7">
    <source>
        <dbReference type="Pfam" id="PF01648"/>
    </source>
</evidence>
<evidence type="ECO:0000256" key="4">
    <source>
        <dbReference type="ARBA" id="ARBA00022723"/>
    </source>
</evidence>
<dbReference type="SUPFAM" id="SSF56214">
    <property type="entry name" value="4'-phosphopantetheinyl transferase"/>
    <property type="match status" value="2"/>
</dbReference>
<proteinExistence type="inferred from homology"/>
<protein>
    <submittedName>
        <fullName evidence="9">4'-phosphopantetheinyl transferase superfamily protein</fullName>
    </submittedName>
</protein>
<reference evidence="10" key="1">
    <citation type="submission" date="2018-12" db="EMBL/GenBank/DDBJ databases">
        <title>Complete genome sequence of Paenibacillus sp. MBLB1234.</title>
        <authorList>
            <person name="Nam Y.-D."/>
            <person name="Kang J."/>
            <person name="Chung W.-H."/>
            <person name="Park Y.S."/>
        </authorList>
    </citation>
    <scope>NUCLEOTIDE SEQUENCE [LARGE SCALE GENOMIC DNA]</scope>
    <source>
        <strain evidence="10">MBLB1234</strain>
    </source>
</reference>
<dbReference type="EMBL" id="CP034346">
    <property type="protein sequence ID" value="AZS13506.1"/>
    <property type="molecule type" value="Genomic_DNA"/>
</dbReference>
<dbReference type="InterPro" id="IPR055066">
    <property type="entry name" value="AASDHPPT_N"/>
</dbReference>
<dbReference type="GO" id="GO:0017000">
    <property type="term" value="P:antibiotic biosynthetic process"/>
    <property type="evidence" value="ECO:0007669"/>
    <property type="project" value="UniProtKB-KW"/>
</dbReference>
<evidence type="ECO:0000313" key="9">
    <source>
        <dbReference type="EMBL" id="AZS13506.1"/>
    </source>
</evidence>
<evidence type="ECO:0000313" key="10">
    <source>
        <dbReference type="Proteomes" id="UP000270678"/>
    </source>
</evidence>
<dbReference type="GO" id="GO:0008897">
    <property type="term" value="F:holo-[acyl-carrier-protein] synthase activity"/>
    <property type="evidence" value="ECO:0007669"/>
    <property type="project" value="InterPro"/>
</dbReference>
<comment type="cofactor">
    <cofactor evidence="1">
        <name>Mg(2+)</name>
        <dbReference type="ChEBI" id="CHEBI:18420"/>
    </cofactor>
</comment>
<dbReference type="PANTHER" id="PTHR12215">
    <property type="entry name" value="PHOSPHOPANTETHEINE TRANSFERASE"/>
    <property type="match status" value="1"/>
</dbReference>